<feature type="region of interest" description="Disordered" evidence="1">
    <location>
        <begin position="225"/>
        <end position="271"/>
    </location>
</feature>
<dbReference type="Pfam" id="PF00498">
    <property type="entry name" value="FHA"/>
    <property type="match status" value="1"/>
</dbReference>
<protein>
    <submittedName>
        <fullName evidence="3">FHA domain-containing protein</fullName>
    </submittedName>
</protein>
<organism evidence="3">
    <name type="scientific">Anaerolinea thermolimosa</name>
    <dbReference type="NCBI Taxonomy" id="229919"/>
    <lineage>
        <taxon>Bacteria</taxon>
        <taxon>Bacillati</taxon>
        <taxon>Chloroflexota</taxon>
        <taxon>Anaerolineae</taxon>
        <taxon>Anaerolineales</taxon>
        <taxon>Anaerolineaceae</taxon>
        <taxon>Anaerolinea</taxon>
    </lineage>
</organism>
<feature type="compositionally biased region" description="Pro residues" evidence="1">
    <location>
        <begin position="260"/>
        <end position="271"/>
    </location>
</feature>
<gene>
    <name evidence="3" type="ORF">ENT37_11690</name>
</gene>
<comment type="caution">
    <text evidence="3">The sequence shown here is derived from an EMBL/GenBank/DDBJ whole genome shotgun (WGS) entry which is preliminary data.</text>
</comment>
<evidence type="ECO:0000313" key="3">
    <source>
        <dbReference type="EMBL" id="HGS22513.1"/>
    </source>
</evidence>
<feature type="domain" description="FHA" evidence="2">
    <location>
        <begin position="19"/>
        <end position="68"/>
    </location>
</feature>
<evidence type="ECO:0000256" key="1">
    <source>
        <dbReference type="SAM" id="MobiDB-lite"/>
    </source>
</evidence>
<name>A0A7C4KJ45_9CHLR</name>
<proteinExistence type="predicted"/>
<accession>A0A7C4KJ45</accession>
<dbReference type="AlphaFoldDB" id="A0A7C4KJ45"/>
<sequence>MYVIDDTNGAYFIAEGNPLVTGRWGGCDIILTSPHASRVHAIFWRIGDFVYMRVLGSELGVNLNGRVVYQARLVAGDILDIDGQKLTFKRSLPAGCEERPVKMEVLASDLELAHHDTELDDIHQMTGKFYYLSPMMLFKMFYDEQVTGKLNLWTEDFGEISIIWVKGEMFYGEPEEFFSADFIEKLISLSELRFQFEQQANFKMPSRNIHQQTAVLLQLEPVERPAAAPLHEKEKEREKEKGKLPVKIPPSQHIDAGSIPQPPPTMPIERT</sequence>
<dbReference type="EMBL" id="DSYK01000579">
    <property type="protein sequence ID" value="HGS22513.1"/>
    <property type="molecule type" value="Genomic_DNA"/>
</dbReference>
<feature type="compositionally biased region" description="Basic and acidic residues" evidence="1">
    <location>
        <begin position="230"/>
        <end position="243"/>
    </location>
</feature>
<reference evidence="3" key="1">
    <citation type="journal article" date="2020" name="mSystems">
        <title>Genome- and Community-Level Interaction Insights into Carbon Utilization and Element Cycling Functions of Hydrothermarchaeota in Hydrothermal Sediment.</title>
        <authorList>
            <person name="Zhou Z."/>
            <person name="Liu Y."/>
            <person name="Xu W."/>
            <person name="Pan J."/>
            <person name="Luo Z.H."/>
            <person name="Li M."/>
        </authorList>
    </citation>
    <scope>NUCLEOTIDE SEQUENCE [LARGE SCALE GENOMIC DNA]</scope>
    <source>
        <strain evidence="3">SpSt-573</strain>
    </source>
</reference>
<dbReference type="InterPro" id="IPR000253">
    <property type="entry name" value="FHA_dom"/>
</dbReference>
<dbReference type="Gene3D" id="2.60.200.20">
    <property type="match status" value="1"/>
</dbReference>
<dbReference type="PROSITE" id="PS50006">
    <property type="entry name" value="FHA_DOMAIN"/>
    <property type="match status" value="1"/>
</dbReference>
<dbReference type="InterPro" id="IPR008984">
    <property type="entry name" value="SMAD_FHA_dom_sf"/>
</dbReference>
<dbReference type="CDD" id="cd00060">
    <property type="entry name" value="FHA"/>
    <property type="match status" value="1"/>
</dbReference>
<dbReference type="SUPFAM" id="SSF49879">
    <property type="entry name" value="SMAD/FHA domain"/>
    <property type="match status" value="1"/>
</dbReference>
<evidence type="ECO:0000259" key="2">
    <source>
        <dbReference type="PROSITE" id="PS50006"/>
    </source>
</evidence>